<accession>A0A151J4P5</accession>
<dbReference type="STRING" id="471704.A0A151J4P5"/>
<keyword evidence="1" id="KW-0547">Nucleotide-binding</keyword>
<evidence type="ECO:0000256" key="2">
    <source>
        <dbReference type="ARBA" id="ARBA00022840"/>
    </source>
</evidence>
<dbReference type="AlphaFoldDB" id="A0A151J4P5"/>
<evidence type="ECO:0000313" key="4">
    <source>
        <dbReference type="EMBL" id="KYN17579.1"/>
    </source>
</evidence>
<dbReference type="GO" id="GO:0042626">
    <property type="term" value="F:ATPase-coupled transmembrane transporter activity"/>
    <property type="evidence" value="ECO:0007669"/>
    <property type="project" value="TreeGrafter"/>
</dbReference>
<feature type="domain" description="ABC transporter" evidence="3">
    <location>
        <begin position="6"/>
        <end position="41"/>
    </location>
</feature>
<dbReference type="GO" id="GO:0016887">
    <property type="term" value="F:ATP hydrolysis activity"/>
    <property type="evidence" value="ECO:0007669"/>
    <property type="project" value="InterPro"/>
</dbReference>
<reference evidence="4 5" key="1">
    <citation type="submission" date="2015-09" db="EMBL/GenBank/DDBJ databases">
        <title>Trachymyrmex cornetzi WGS genome.</title>
        <authorList>
            <person name="Nygaard S."/>
            <person name="Hu H."/>
            <person name="Boomsma J."/>
            <person name="Zhang G."/>
        </authorList>
    </citation>
    <scope>NUCLEOTIDE SEQUENCE [LARGE SCALE GENOMIC DNA]</scope>
    <source>
        <strain evidence="4">Tcor2-1</strain>
        <tissue evidence="4">Whole body</tissue>
    </source>
</reference>
<dbReference type="InterPro" id="IPR027417">
    <property type="entry name" value="P-loop_NTPase"/>
</dbReference>
<protein>
    <recommendedName>
        <fullName evidence="3">ABC transporter domain-containing protein</fullName>
    </recommendedName>
</protein>
<keyword evidence="2" id="KW-0067">ATP-binding</keyword>
<evidence type="ECO:0000256" key="1">
    <source>
        <dbReference type="ARBA" id="ARBA00022741"/>
    </source>
</evidence>
<dbReference type="InterPro" id="IPR003439">
    <property type="entry name" value="ABC_transporter-like_ATP-bd"/>
</dbReference>
<proteinExistence type="predicted"/>
<dbReference type="Proteomes" id="UP000078492">
    <property type="component" value="Unassembled WGS sequence"/>
</dbReference>
<evidence type="ECO:0000259" key="3">
    <source>
        <dbReference type="Pfam" id="PF00005"/>
    </source>
</evidence>
<gene>
    <name evidence="4" type="ORF">ALC57_10156</name>
</gene>
<evidence type="ECO:0000313" key="5">
    <source>
        <dbReference type="Proteomes" id="UP000078492"/>
    </source>
</evidence>
<keyword evidence="5" id="KW-1185">Reference proteome</keyword>
<dbReference type="GO" id="GO:0016020">
    <property type="term" value="C:membrane"/>
    <property type="evidence" value="ECO:0007669"/>
    <property type="project" value="TreeGrafter"/>
</dbReference>
<dbReference type="GO" id="GO:0005524">
    <property type="term" value="F:ATP binding"/>
    <property type="evidence" value="ECO:0007669"/>
    <property type="project" value="UniProtKB-KW"/>
</dbReference>
<name>A0A151J4P5_9HYME</name>
<dbReference type="FunFam" id="3.40.50.300:FF:003492">
    <property type="entry name" value="AGAP012735-PA"/>
    <property type="match status" value="1"/>
</dbReference>
<dbReference type="EMBL" id="KQ980126">
    <property type="protein sequence ID" value="KYN17579.1"/>
    <property type="molecule type" value="Genomic_DNA"/>
</dbReference>
<dbReference type="PANTHER" id="PTHR24223">
    <property type="entry name" value="ATP-BINDING CASSETTE SUB-FAMILY C"/>
    <property type="match status" value="1"/>
</dbReference>
<dbReference type="InterPro" id="IPR050173">
    <property type="entry name" value="ABC_transporter_C-like"/>
</dbReference>
<organism evidence="4 5">
    <name type="scientific">Trachymyrmex cornetzi</name>
    <dbReference type="NCBI Taxonomy" id="471704"/>
    <lineage>
        <taxon>Eukaryota</taxon>
        <taxon>Metazoa</taxon>
        <taxon>Ecdysozoa</taxon>
        <taxon>Arthropoda</taxon>
        <taxon>Hexapoda</taxon>
        <taxon>Insecta</taxon>
        <taxon>Pterygota</taxon>
        <taxon>Neoptera</taxon>
        <taxon>Endopterygota</taxon>
        <taxon>Hymenoptera</taxon>
        <taxon>Apocrita</taxon>
        <taxon>Aculeata</taxon>
        <taxon>Formicoidea</taxon>
        <taxon>Formicidae</taxon>
        <taxon>Myrmicinae</taxon>
        <taxon>Trachymyrmex</taxon>
    </lineage>
</organism>
<dbReference type="Pfam" id="PF00005">
    <property type="entry name" value="ABC_tran"/>
    <property type="match status" value="1"/>
</dbReference>
<sequence length="135" mass="15065">MGLEAHINEGGSNLSVGQRQLVCLARAIVRNNPILVLDEAIANMDPRTDELIQTTIRKKFEKCTVLTIAHRLNTVMDSDRILVMDAGNVVEFDHPQVLLQKNNLKSMVQETSKAMAEVLTSIAHDCYQNRGFTAF</sequence>
<dbReference type="SUPFAM" id="SSF52540">
    <property type="entry name" value="P-loop containing nucleoside triphosphate hydrolases"/>
    <property type="match status" value="1"/>
</dbReference>
<dbReference type="Gene3D" id="3.40.50.300">
    <property type="entry name" value="P-loop containing nucleotide triphosphate hydrolases"/>
    <property type="match status" value="1"/>
</dbReference>